<dbReference type="RefSeq" id="XP_003850005.1">
    <property type="nucleotide sequence ID" value="XM_003849957.1"/>
</dbReference>
<keyword evidence="1" id="KW-0732">Signal</keyword>
<accession>F9XHH3</accession>
<organism evidence="2 3">
    <name type="scientific">Zymoseptoria tritici (strain CBS 115943 / IPO323)</name>
    <name type="common">Speckled leaf blotch fungus</name>
    <name type="synonym">Septoria tritici</name>
    <dbReference type="NCBI Taxonomy" id="336722"/>
    <lineage>
        <taxon>Eukaryota</taxon>
        <taxon>Fungi</taxon>
        <taxon>Dikarya</taxon>
        <taxon>Ascomycota</taxon>
        <taxon>Pezizomycotina</taxon>
        <taxon>Dothideomycetes</taxon>
        <taxon>Dothideomycetidae</taxon>
        <taxon>Mycosphaerellales</taxon>
        <taxon>Mycosphaerellaceae</taxon>
        <taxon>Zymoseptoria</taxon>
    </lineage>
</organism>
<dbReference type="HOGENOM" id="CLU_1295318_0_0_1"/>
<dbReference type="InParanoid" id="F9XHH3"/>
<dbReference type="GeneID" id="13402799"/>
<reference evidence="2 3" key="1">
    <citation type="journal article" date="2011" name="PLoS Genet.">
        <title>Finished genome of the fungal wheat pathogen Mycosphaerella graminicola reveals dispensome structure, chromosome plasticity, and stealth pathogenesis.</title>
        <authorList>
            <person name="Goodwin S.B."/>
            <person name="Ben M'barek S."/>
            <person name="Dhillon B."/>
            <person name="Wittenberg A.H.J."/>
            <person name="Crane C.F."/>
            <person name="Hane J.K."/>
            <person name="Foster A.J."/>
            <person name="Van der Lee T.A.J."/>
            <person name="Grimwood J."/>
            <person name="Aerts A."/>
            <person name="Antoniw J."/>
            <person name="Bailey A."/>
            <person name="Bluhm B."/>
            <person name="Bowler J."/>
            <person name="Bristow J."/>
            <person name="van der Burgt A."/>
            <person name="Canto-Canche B."/>
            <person name="Churchill A.C.L."/>
            <person name="Conde-Ferraez L."/>
            <person name="Cools H.J."/>
            <person name="Coutinho P.M."/>
            <person name="Csukai M."/>
            <person name="Dehal P."/>
            <person name="De Wit P."/>
            <person name="Donzelli B."/>
            <person name="van de Geest H.C."/>
            <person name="van Ham R.C.H.J."/>
            <person name="Hammond-Kosack K.E."/>
            <person name="Henrissat B."/>
            <person name="Kilian A."/>
            <person name="Kobayashi A.K."/>
            <person name="Koopmann E."/>
            <person name="Kourmpetis Y."/>
            <person name="Kuzniar A."/>
            <person name="Lindquist E."/>
            <person name="Lombard V."/>
            <person name="Maliepaard C."/>
            <person name="Martins N."/>
            <person name="Mehrabi R."/>
            <person name="Nap J.P.H."/>
            <person name="Ponomarenko A."/>
            <person name="Rudd J.J."/>
            <person name="Salamov A."/>
            <person name="Schmutz J."/>
            <person name="Schouten H.J."/>
            <person name="Shapiro H."/>
            <person name="Stergiopoulos I."/>
            <person name="Torriani S.F.F."/>
            <person name="Tu H."/>
            <person name="de Vries R.P."/>
            <person name="Waalwijk C."/>
            <person name="Ware S.B."/>
            <person name="Wiebenga A."/>
            <person name="Zwiers L.-H."/>
            <person name="Oliver R.P."/>
            <person name="Grigoriev I.V."/>
            <person name="Kema G.H.J."/>
        </authorList>
    </citation>
    <scope>NUCLEOTIDE SEQUENCE [LARGE SCALE GENOMIC DNA]</scope>
    <source>
        <strain evidence="3">CBS 115943 / IPO323</strain>
    </source>
</reference>
<dbReference type="KEGG" id="ztr:MYCGRDRAFT_95108"/>
<dbReference type="eggNOG" id="ENOG502R1A7">
    <property type="taxonomic scope" value="Eukaryota"/>
</dbReference>
<evidence type="ECO:0000313" key="3">
    <source>
        <dbReference type="Proteomes" id="UP000008062"/>
    </source>
</evidence>
<dbReference type="AlphaFoldDB" id="F9XHH3"/>
<dbReference type="EMBL" id="CM001203">
    <property type="protein sequence ID" value="EGP84981.1"/>
    <property type="molecule type" value="Genomic_DNA"/>
</dbReference>
<proteinExistence type="predicted"/>
<evidence type="ECO:0000256" key="1">
    <source>
        <dbReference type="SAM" id="SignalP"/>
    </source>
</evidence>
<keyword evidence="3" id="KW-1185">Reference proteome</keyword>
<evidence type="ECO:0000313" key="2">
    <source>
        <dbReference type="EMBL" id="EGP84981.1"/>
    </source>
</evidence>
<gene>
    <name evidence="2" type="ORF">MYCGRDRAFT_95108</name>
</gene>
<dbReference type="Proteomes" id="UP000008062">
    <property type="component" value="Chromosome 8"/>
</dbReference>
<feature type="chain" id="PRO_5003390617" description="Ecp2 effector protein domain-containing protein" evidence="1">
    <location>
        <begin position="22"/>
        <end position="213"/>
    </location>
</feature>
<dbReference type="VEuPathDB" id="FungiDB:ZTRI_8.305"/>
<feature type="signal peptide" evidence="1">
    <location>
        <begin position="1"/>
        <end position="21"/>
    </location>
</feature>
<dbReference type="OrthoDB" id="3647614at2759"/>
<protein>
    <recommendedName>
        <fullName evidence="4">Ecp2 effector protein domain-containing protein</fullName>
    </recommendedName>
</protein>
<evidence type="ECO:0008006" key="4">
    <source>
        <dbReference type="Google" id="ProtNLM"/>
    </source>
</evidence>
<name>F9XHH3_ZYMTI</name>
<sequence>MFLTTITLLALLLLATTTISALPQYPSTGPILPYPTNTTITFYQGLSLGPTYIHTNNLINPGGSAVLPRTIGDCGMEVSRDIIQGGVCRRLRTAGVGVRQQERGTCVFAIWRGSAVCDEGWDGLLAEKTTVVIPRGNGTICVVTGVLDGGRDVEASGLWPSLAAILIMSWMHDRLNNGNLVAIVREVSPYDPDERVPAAVKVEFEGKGPKSDR</sequence>